<reference evidence="1" key="2">
    <citation type="journal article" date="2021" name="PeerJ">
        <title>Extensive microbial diversity within the chicken gut microbiome revealed by metagenomics and culture.</title>
        <authorList>
            <person name="Gilroy R."/>
            <person name="Ravi A."/>
            <person name="Getino M."/>
            <person name="Pursley I."/>
            <person name="Horton D.L."/>
            <person name="Alikhan N.F."/>
            <person name="Baker D."/>
            <person name="Gharbi K."/>
            <person name="Hall N."/>
            <person name="Watson M."/>
            <person name="Adriaenssens E.M."/>
            <person name="Foster-Nyarko E."/>
            <person name="Jarju S."/>
            <person name="Secka A."/>
            <person name="Antonio M."/>
            <person name="Oren A."/>
            <person name="Chaudhuri R.R."/>
            <person name="La Ragione R."/>
            <person name="Hildebrand F."/>
            <person name="Pallen M.J."/>
        </authorList>
    </citation>
    <scope>NUCLEOTIDE SEQUENCE</scope>
    <source>
        <strain evidence="1">2830</strain>
    </source>
</reference>
<dbReference type="Pfam" id="PF14035">
    <property type="entry name" value="YlzJ"/>
    <property type="match status" value="1"/>
</dbReference>
<reference evidence="1" key="1">
    <citation type="submission" date="2020-10" db="EMBL/GenBank/DDBJ databases">
        <authorList>
            <person name="Gilroy R."/>
        </authorList>
    </citation>
    <scope>NUCLEOTIDE SEQUENCE</scope>
    <source>
        <strain evidence="1">2830</strain>
    </source>
</reference>
<proteinExistence type="predicted"/>
<evidence type="ECO:0000313" key="2">
    <source>
        <dbReference type="Proteomes" id="UP000824124"/>
    </source>
</evidence>
<sequence length="69" mass="7610">MLWSVIPESIVLAGLDQKCSLLDGTVANCPCKLRWQGNGFVSIESVCSTDPKDFLRAELAPGRRIFMPK</sequence>
<dbReference type="InterPro" id="IPR025619">
    <property type="entry name" value="YlzJ"/>
</dbReference>
<organism evidence="1 2">
    <name type="scientific">Candidatus Avidehalobacter gallistercoris</name>
    <dbReference type="NCBI Taxonomy" id="2840694"/>
    <lineage>
        <taxon>Bacteria</taxon>
        <taxon>Bacillati</taxon>
        <taxon>Bacillota</taxon>
        <taxon>Clostridia</taxon>
        <taxon>Eubacteriales</taxon>
        <taxon>Peptococcaceae</taxon>
        <taxon>Peptococcaceae incertae sedis</taxon>
        <taxon>Candidatus Avidehalobacter</taxon>
    </lineage>
</organism>
<dbReference type="Proteomes" id="UP000824124">
    <property type="component" value="Unassembled WGS sequence"/>
</dbReference>
<accession>A0A9D1KYK3</accession>
<name>A0A9D1KYK3_9FIRM</name>
<dbReference type="AlphaFoldDB" id="A0A9D1KYK3"/>
<protein>
    <submittedName>
        <fullName evidence="1">Uncharacterized protein</fullName>
    </submittedName>
</protein>
<gene>
    <name evidence="1" type="ORF">IAB00_04225</name>
</gene>
<dbReference type="EMBL" id="DVMH01000021">
    <property type="protein sequence ID" value="HIU10439.1"/>
    <property type="molecule type" value="Genomic_DNA"/>
</dbReference>
<comment type="caution">
    <text evidence="1">The sequence shown here is derived from an EMBL/GenBank/DDBJ whole genome shotgun (WGS) entry which is preliminary data.</text>
</comment>
<evidence type="ECO:0000313" key="1">
    <source>
        <dbReference type="EMBL" id="HIU10439.1"/>
    </source>
</evidence>